<feature type="compositionally biased region" description="Basic residues" evidence="1">
    <location>
        <begin position="182"/>
        <end position="194"/>
    </location>
</feature>
<dbReference type="AlphaFoldDB" id="A0AAV3Y7H3"/>
<sequence>MLIKSHKLYSFLVGQLATQSDIQELYPSPSQINLSLILRVHPALNGKLRHSRPRESKGDEENNGKLPHNAAFQEQSDPYSWFPDAWLRLSAGPTYNLKPSPGPSSSAPSPTPSSHSSLAGSISSELSLKDFFLRELIPRFQQPARGRSERINRFRYCESLTADECFARLQEAASAKEAAASRRGRGKGRGRARGRGGSAVAATPTQRSRSRSPLSSSYEEEESECCRCGTSGTDTNWIQYDICDSWFH</sequence>
<evidence type="ECO:0000313" key="2">
    <source>
        <dbReference type="EMBL" id="GFN78452.1"/>
    </source>
</evidence>
<dbReference type="Gene3D" id="3.30.40.10">
    <property type="entry name" value="Zinc/RING finger domain, C3HC4 (zinc finger)"/>
    <property type="match status" value="1"/>
</dbReference>
<feature type="region of interest" description="Disordered" evidence="1">
    <location>
        <begin position="97"/>
        <end position="120"/>
    </location>
</feature>
<dbReference type="EMBL" id="BLXT01000588">
    <property type="protein sequence ID" value="GFN78452.1"/>
    <property type="molecule type" value="Genomic_DNA"/>
</dbReference>
<reference evidence="2 3" key="1">
    <citation type="journal article" date="2021" name="Elife">
        <title>Chloroplast acquisition without the gene transfer in kleptoplastic sea slugs, Plakobranchus ocellatus.</title>
        <authorList>
            <person name="Maeda T."/>
            <person name="Takahashi S."/>
            <person name="Yoshida T."/>
            <person name="Shimamura S."/>
            <person name="Takaki Y."/>
            <person name="Nagai Y."/>
            <person name="Toyoda A."/>
            <person name="Suzuki Y."/>
            <person name="Arimoto A."/>
            <person name="Ishii H."/>
            <person name="Satoh N."/>
            <person name="Nishiyama T."/>
            <person name="Hasebe M."/>
            <person name="Maruyama T."/>
            <person name="Minagawa J."/>
            <person name="Obokata J."/>
            <person name="Shigenobu S."/>
        </authorList>
    </citation>
    <scope>NUCLEOTIDE SEQUENCE [LARGE SCALE GENOMIC DNA]</scope>
</reference>
<keyword evidence="3" id="KW-1185">Reference proteome</keyword>
<feature type="compositionally biased region" description="Low complexity" evidence="1">
    <location>
        <begin position="103"/>
        <end position="120"/>
    </location>
</feature>
<dbReference type="Proteomes" id="UP000735302">
    <property type="component" value="Unassembled WGS sequence"/>
</dbReference>
<feature type="region of interest" description="Disordered" evidence="1">
    <location>
        <begin position="47"/>
        <end position="70"/>
    </location>
</feature>
<organism evidence="2 3">
    <name type="scientific">Plakobranchus ocellatus</name>
    <dbReference type="NCBI Taxonomy" id="259542"/>
    <lineage>
        <taxon>Eukaryota</taxon>
        <taxon>Metazoa</taxon>
        <taxon>Spiralia</taxon>
        <taxon>Lophotrochozoa</taxon>
        <taxon>Mollusca</taxon>
        <taxon>Gastropoda</taxon>
        <taxon>Heterobranchia</taxon>
        <taxon>Euthyneura</taxon>
        <taxon>Panpulmonata</taxon>
        <taxon>Sacoglossa</taxon>
        <taxon>Placobranchoidea</taxon>
        <taxon>Plakobranchidae</taxon>
        <taxon>Plakobranchus</taxon>
    </lineage>
</organism>
<proteinExistence type="predicted"/>
<evidence type="ECO:0000313" key="3">
    <source>
        <dbReference type="Proteomes" id="UP000735302"/>
    </source>
</evidence>
<feature type="compositionally biased region" description="Basic and acidic residues" evidence="1">
    <location>
        <begin position="53"/>
        <end position="63"/>
    </location>
</feature>
<dbReference type="InterPro" id="IPR013083">
    <property type="entry name" value="Znf_RING/FYVE/PHD"/>
</dbReference>
<accession>A0AAV3Y7H3</accession>
<dbReference type="SUPFAM" id="SSF57903">
    <property type="entry name" value="FYVE/PHD zinc finger"/>
    <property type="match status" value="1"/>
</dbReference>
<dbReference type="InterPro" id="IPR011011">
    <property type="entry name" value="Znf_FYVE_PHD"/>
</dbReference>
<comment type="caution">
    <text evidence="2">The sequence shown here is derived from an EMBL/GenBank/DDBJ whole genome shotgun (WGS) entry which is preliminary data.</text>
</comment>
<protein>
    <submittedName>
        <fullName evidence="2">Uncharacterized protein</fullName>
    </submittedName>
</protein>
<feature type="region of interest" description="Disordered" evidence="1">
    <location>
        <begin position="176"/>
        <end position="220"/>
    </location>
</feature>
<gene>
    <name evidence="2" type="ORF">PoB_000495800</name>
</gene>
<name>A0AAV3Y7H3_9GAST</name>
<evidence type="ECO:0000256" key="1">
    <source>
        <dbReference type="SAM" id="MobiDB-lite"/>
    </source>
</evidence>